<keyword evidence="2" id="KW-0472">Membrane</keyword>
<feature type="compositionally biased region" description="Basic and acidic residues" evidence="1">
    <location>
        <begin position="221"/>
        <end position="236"/>
    </location>
</feature>
<feature type="compositionally biased region" description="Basic and acidic residues" evidence="1">
    <location>
        <begin position="322"/>
        <end position="344"/>
    </location>
</feature>
<dbReference type="EMBL" id="BDIP01000037">
    <property type="protein sequence ID" value="GIQ79652.1"/>
    <property type="molecule type" value="Genomic_DNA"/>
</dbReference>
<evidence type="ECO:0000313" key="4">
    <source>
        <dbReference type="Proteomes" id="UP000265618"/>
    </source>
</evidence>
<proteinExistence type="predicted"/>
<dbReference type="AlphaFoldDB" id="A0A9K3CN82"/>
<feature type="transmembrane region" description="Helical" evidence="2">
    <location>
        <begin position="472"/>
        <end position="494"/>
    </location>
</feature>
<feature type="transmembrane region" description="Helical" evidence="2">
    <location>
        <begin position="289"/>
        <end position="313"/>
    </location>
</feature>
<evidence type="ECO:0000313" key="3">
    <source>
        <dbReference type="EMBL" id="GIQ79652.1"/>
    </source>
</evidence>
<feature type="transmembrane region" description="Helical" evidence="2">
    <location>
        <begin position="515"/>
        <end position="537"/>
    </location>
</feature>
<accession>A0A9K3CN82</accession>
<dbReference type="Proteomes" id="UP000265618">
    <property type="component" value="Unassembled WGS sequence"/>
</dbReference>
<feature type="region of interest" description="Disordered" evidence="1">
    <location>
        <begin position="221"/>
        <end position="240"/>
    </location>
</feature>
<feature type="transmembrane region" description="Helical" evidence="2">
    <location>
        <begin position="432"/>
        <end position="452"/>
    </location>
</feature>
<comment type="caution">
    <text evidence="3">The sequence shown here is derived from an EMBL/GenBank/DDBJ whole genome shotgun (WGS) entry which is preliminary data.</text>
</comment>
<keyword evidence="4" id="KW-1185">Reference proteome</keyword>
<name>A0A9K3CN82_9EUKA</name>
<keyword evidence="2" id="KW-0812">Transmembrane</keyword>
<feature type="transmembrane region" description="Helical" evidence="2">
    <location>
        <begin position="606"/>
        <end position="629"/>
    </location>
</feature>
<sequence length="743" mass="81622">MPISLYLCCHACGAKQGSIGGSIFSFYQVDLKFPRSFVPEQSSVNFSEDTAMIYLVKTAPEGEGEGDYPRWTDKQIPAIKVKDLLKSNTLYEAVKRYMKDPYFLASVPLGLVMLYCATRMGFMAEEETSTHEFLYDILVRDIAFQGIRQAGHVFATAPALLLYVLVSPFQLLCSMVNISNRVPLAIARLLVGMATVAGCNLAAINLDEWYFSARKTSDQERDRERERKLEKERQKDSDEDGMGGLWRLDRRRRIRLSTPAVAQAALTVALGLCLSTDRGYGYQLIGLSVSAYVCGVYDLRLMPYVLALGYILCRLHRAEKERKPSHASQRELARQRMKERERRRPPLPYTPASATLHSPHQVNRSQAQTGIDQDLARLHRQTEKQSDEMFAAEQRFLGASTAETEALAHAPEAQGTTVSEGLCPVRVLEAGLIGLLAGILCSFVLDTVAFGAPVIGSAHALTRHLDTSSGLSIVLLAAGPLFILAPLGLLLLTWCRHRVKPKSRHSKPLTLSLALAGRTVGLVCSLGLLVSVCLYGVRLSDGHVTLAPLTLMTVGLAAVIPSYAMYILIGAHDKVKAARKAESKRCTPSKVRAGQDALVKYRTLRLMALLLFAVCIGVYALCVFCVYQFTRGMFNRLQRSHPLQSILNTTAGGVCLLDDSLEAMGVSPWSIEYGHSIYSQPSASSDPISPGDMVVAQSVQAIQAMDPGLARFVPSWAASVYGTLIKGAYGPIMPHTVYLWLKR</sequence>
<gene>
    <name evidence="3" type="ORF">KIPB_000324</name>
</gene>
<protein>
    <submittedName>
        <fullName evidence="3">Uncharacterized protein</fullName>
    </submittedName>
</protein>
<evidence type="ECO:0000256" key="1">
    <source>
        <dbReference type="SAM" id="MobiDB-lite"/>
    </source>
</evidence>
<feature type="region of interest" description="Disordered" evidence="1">
    <location>
        <begin position="322"/>
        <end position="368"/>
    </location>
</feature>
<feature type="transmembrane region" description="Helical" evidence="2">
    <location>
        <begin position="549"/>
        <end position="569"/>
    </location>
</feature>
<evidence type="ECO:0000256" key="2">
    <source>
        <dbReference type="SAM" id="Phobius"/>
    </source>
</evidence>
<keyword evidence="2" id="KW-1133">Transmembrane helix</keyword>
<organism evidence="3 4">
    <name type="scientific">Kipferlia bialata</name>
    <dbReference type="NCBI Taxonomy" id="797122"/>
    <lineage>
        <taxon>Eukaryota</taxon>
        <taxon>Metamonada</taxon>
        <taxon>Carpediemonas-like organisms</taxon>
        <taxon>Kipferlia</taxon>
    </lineage>
</organism>
<reference evidence="3 4" key="1">
    <citation type="journal article" date="2018" name="PLoS ONE">
        <title>The draft genome of Kipferlia bialata reveals reductive genome evolution in fornicate parasites.</title>
        <authorList>
            <person name="Tanifuji G."/>
            <person name="Takabayashi S."/>
            <person name="Kume K."/>
            <person name="Takagi M."/>
            <person name="Nakayama T."/>
            <person name="Kamikawa R."/>
            <person name="Inagaki Y."/>
            <person name="Hashimoto T."/>
        </authorList>
    </citation>
    <scope>NUCLEOTIDE SEQUENCE [LARGE SCALE GENOMIC DNA]</scope>
    <source>
        <strain evidence="3">NY0173</strain>
    </source>
</reference>
<feature type="compositionally biased region" description="Polar residues" evidence="1">
    <location>
        <begin position="352"/>
        <end position="368"/>
    </location>
</feature>
<feature type="transmembrane region" description="Helical" evidence="2">
    <location>
        <begin position="256"/>
        <end position="277"/>
    </location>
</feature>